<dbReference type="EMBL" id="UAUI01000027">
    <property type="protein sequence ID" value="SPZ42865.1"/>
    <property type="molecule type" value="Genomic_DNA"/>
</dbReference>
<dbReference type="AlphaFoldDB" id="A0AB38FND5"/>
<comment type="caution">
    <text evidence="1">The sequence shown here is derived from an EMBL/GenBank/DDBJ whole genome shotgun (WGS) entry which is preliminary data.</text>
</comment>
<dbReference type="RefSeq" id="WP_146777809.1">
    <property type="nucleotide sequence ID" value="NZ_QTTP01000001.1"/>
</dbReference>
<gene>
    <name evidence="1" type="ORF">NCTC13229_06399</name>
</gene>
<accession>A0AB38FND5</accession>
<organism evidence="1 2">
    <name type="scientific">Rhodococcus wratislaviensis</name>
    <name type="common">Tsukamurella wratislaviensis</name>
    <dbReference type="NCBI Taxonomy" id="44752"/>
    <lineage>
        <taxon>Bacteria</taxon>
        <taxon>Bacillati</taxon>
        <taxon>Actinomycetota</taxon>
        <taxon>Actinomycetes</taxon>
        <taxon>Mycobacteriales</taxon>
        <taxon>Nocardiaceae</taxon>
        <taxon>Rhodococcus</taxon>
    </lineage>
</organism>
<evidence type="ECO:0000313" key="2">
    <source>
        <dbReference type="Proteomes" id="UP000251211"/>
    </source>
</evidence>
<dbReference type="Proteomes" id="UP000251211">
    <property type="component" value="Unassembled WGS sequence"/>
</dbReference>
<reference evidence="1 2" key="1">
    <citation type="submission" date="2018-06" db="EMBL/GenBank/DDBJ databases">
        <authorList>
            <consortium name="Pathogen Informatics"/>
            <person name="Doyle S."/>
        </authorList>
    </citation>
    <scope>NUCLEOTIDE SEQUENCE [LARGE SCALE GENOMIC DNA]</scope>
    <source>
        <strain evidence="1 2">NCTC13229</strain>
    </source>
</reference>
<proteinExistence type="predicted"/>
<evidence type="ECO:0000313" key="1">
    <source>
        <dbReference type="EMBL" id="SPZ42865.1"/>
    </source>
</evidence>
<name>A0AB38FND5_RHOWR</name>
<protein>
    <submittedName>
        <fullName evidence="1">Uncharacterized protein</fullName>
    </submittedName>
</protein>
<sequence>MRRWLSHRQDKWPTSPHPHLLISMCGAHAPNTPPLAQRTITLIFRGLDLQAHRVRSDRILYEASVTEYPVLLMRVFGISTVTAMRYLHAAHPHRSQPPH</sequence>